<name>A0A3B0SZW6_9ZZZZ</name>
<dbReference type="EMBL" id="UOEL01000067">
    <property type="protein sequence ID" value="VAW11615.1"/>
    <property type="molecule type" value="Genomic_DNA"/>
</dbReference>
<sequence length="109" mass="12477">MFMWADFQWVVWAPFEIVRRMPGAFAAAFTIYGGAHHGTAPKLTKTSWRVFHGDADVVVDYQHSQRMVDALKKVGADVKFTIYEGVNHNSWENAFAEPDLLPWLFSKSE</sequence>
<dbReference type="Pfam" id="PF02230">
    <property type="entry name" value="Abhydrolase_2"/>
    <property type="match status" value="1"/>
</dbReference>
<evidence type="ECO:0000313" key="2">
    <source>
        <dbReference type="EMBL" id="VAW11615.1"/>
    </source>
</evidence>
<reference evidence="2" key="1">
    <citation type="submission" date="2018-06" db="EMBL/GenBank/DDBJ databases">
        <authorList>
            <person name="Zhirakovskaya E."/>
        </authorList>
    </citation>
    <scope>NUCLEOTIDE SEQUENCE</scope>
</reference>
<dbReference type="Gene3D" id="3.40.50.1820">
    <property type="entry name" value="alpha/beta hydrolase"/>
    <property type="match status" value="1"/>
</dbReference>
<protein>
    <recommendedName>
        <fullName evidence="1">Phospholipase/carboxylesterase/thioesterase domain-containing protein</fullName>
    </recommendedName>
</protein>
<gene>
    <name evidence="2" type="ORF">MNBD_BACTEROID03-483</name>
</gene>
<organism evidence="2">
    <name type="scientific">hydrothermal vent metagenome</name>
    <dbReference type="NCBI Taxonomy" id="652676"/>
    <lineage>
        <taxon>unclassified sequences</taxon>
        <taxon>metagenomes</taxon>
        <taxon>ecological metagenomes</taxon>
    </lineage>
</organism>
<dbReference type="AlphaFoldDB" id="A0A3B0SZW6"/>
<proteinExistence type="predicted"/>
<dbReference type="GO" id="GO:0016787">
    <property type="term" value="F:hydrolase activity"/>
    <property type="evidence" value="ECO:0007669"/>
    <property type="project" value="InterPro"/>
</dbReference>
<dbReference type="SUPFAM" id="SSF53474">
    <property type="entry name" value="alpha/beta-Hydrolases"/>
    <property type="match status" value="1"/>
</dbReference>
<dbReference type="InterPro" id="IPR003140">
    <property type="entry name" value="PLipase/COase/thioEstase"/>
</dbReference>
<dbReference type="InterPro" id="IPR029058">
    <property type="entry name" value="AB_hydrolase_fold"/>
</dbReference>
<evidence type="ECO:0000259" key="1">
    <source>
        <dbReference type="Pfam" id="PF02230"/>
    </source>
</evidence>
<accession>A0A3B0SZW6</accession>
<feature type="domain" description="Phospholipase/carboxylesterase/thioesterase" evidence="1">
    <location>
        <begin position="42"/>
        <end position="95"/>
    </location>
</feature>